<sequence length="107" mass="12464">MDRSARWGVLRWRVGQKFLRGGGIWKDIRWQIEFPGATQISANMKSGDWHEMTPKYKSVISERRSFEVFVHVANRQWIAPQGVEFCVGVLGNRFLRLGKEESGKDIR</sequence>
<keyword evidence="2" id="KW-1185">Reference proteome</keyword>
<dbReference type="AlphaFoldDB" id="A0AAV4RG73"/>
<proteinExistence type="predicted"/>
<evidence type="ECO:0000313" key="2">
    <source>
        <dbReference type="Proteomes" id="UP001054945"/>
    </source>
</evidence>
<dbReference type="Proteomes" id="UP001054945">
    <property type="component" value="Unassembled WGS sequence"/>
</dbReference>
<name>A0AAV4RG73_CAEEX</name>
<reference evidence="1 2" key="1">
    <citation type="submission" date="2021-06" db="EMBL/GenBank/DDBJ databases">
        <title>Caerostris extrusa draft genome.</title>
        <authorList>
            <person name="Kono N."/>
            <person name="Arakawa K."/>
        </authorList>
    </citation>
    <scope>NUCLEOTIDE SEQUENCE [LARGE SCALE GENOMIC DNA]</scope>
</reference>
<gene>
    <name evidence="1" type="ORF">CEXT_600101</name>
</gene>
<organism evidence="1 2">
    <name type="scientific">Caerostris extrusa</name>
    <name type="common">Bark spider</name>
    <name type="synonym">Caerostris bankana</name>
    <dbReference type="NCBI Taxonomy" id="172846"/>
    <lineage>
        <taxon>Eukaryota</taxon>
        <taxon>Metazoa</taxon>
        <taxon>Ecdysozoa</taxon>
        <taxon>Arthropoda</taxon>
        <taxon>Chelicerata</taxon>
        <taxon>Arachnida</taxon>
        <taxon>Araneae</taxon>
        <taxon>Araneomorphae</taxon>
        <taxon>Entelegynae</taxon>
        <taxon>Araneoidea</taxon>
        <taxon>Araneidae</taxon>
        <taxon>Caerostris</taxon>
    </lineage>
</organism>
<evidence type="ECO:0000313" key="1">
    <source>
        <dbReference type="EMBL" id="GIY20332.1"/>
    </source>
</evidence>
<protein>
    <submittedName>
        <fullName evidence="1">Uncharacterized protein</fullName>
    </submittedName>
</protein>
<comment type="caution">
    <text evidence="1">The sequence shown here is derived from an EMBL/GenBank/DDBJ whole genome shotgun (WGS) entry which is preliminary data.</text>
</comment>
<accession>A0AAV4RG73</accession>
<dbReference type="EMBL" id="BPLR01007867">
    <property type="protein sequence ID" value="GIY20332.1"/>
    <property type="molecule type" value="Genomic_DNA"/>
</dbReference>